<dbReference type="InterPro" id="IPR013783">
    <property type="entry name" value="Ig-like_fold"/>
</dbReference>
<feature type="chain" id="PRO_5012703930" evidence="1">
    <location>
        <begin position="21"/>
        <end position="523"/>
    </location>
</feature>
<reference evidence="3 4" key="1">
    <citation type="submission" date="2017-01" db="EMBL/GenBank/DDBJ databases">
        <authorList>
            <person name="Mah S.A."/>
            <person name="Swanson W.J."/>
            <person name="Moy G.W."/>
            <person name="Vacquier V.D."/>
        </authorList>
    </citation>
    <scope>NUCLEOTIDE SEQUENCE [LARGE SCALE GENOMIC DNA]</scope>
    <source>
        <strain evidence="3 4">RU36E</strain>
    </source>
</reference>
<feature type="signal peptide" evidence="1">
    <location>
        <begin position="1"/>
        <end position="20"/>
    </location>
</feature>
<dbReference type="Proteomes" id="UP000185841">
    <property type="component" value="Unassembled WGS sequence"/>
</dbReference>
<evidence type="ECO:0000256" key="1">
    <source>
        <dbReference type="SAM" id="SignalP"/>
    </source>
</evidence>
<evidence type="ECO:0000313" key="4">
    <source>
        <dbReference type="Proteomes" id="UP000185841"/>
    </source>
</evidence>
<protein>
    <submittedName>
        <fullName evidence="3">CARDB protein</fullName>
    </submittedName>
</protein>
<evidence type="ECO:0000313" key="3">
    <source>
        <dbReference type="EMBL" id="SIQ63045.1"/>
    </source>
</evidence>
<dbReference type="InterPro" id="IPR011635">
    <property type="entry name" value="CARDB"/>
</dbReference>
<dbReference type="Pfam" id="PF07705">
    <property type="entry name" value="CARDB"/>
    <property type="match status" value="1"/>
</dbReference>
<dbReference type="RefSeq" id="WP_076427214.1">
    <property type="nucleotide sequence ID" value="NZ_FTMP01000006.1"/>
</dbReference>
<accession>A0A1N6UBN9</accession>
<dbReference type="EMBL" id="FTMP01000006">
    <property type="protein sequence ID" value="SIQ63045.1"/>
    <property type="molecule type" value="Genomic_DNA"/>
</dbReference>
<gene>
    <name evidence="3" type="ORF">SAMN05878282_10643</name>
</gene>
<keyword evidence="1" id="KW-0732">Signal</keyword>
<organism evidence="3 4">
    <name type="scientific">Aquipseudomonas alcaligenes</name>
    <name type="common">Pseudomonas alcaligenes</name>
    <dbReference type="NCBI Taxonomy" id="43263"/>
    <lineage>
        <taxon>Bacteria</taxon>
        <taxon>Pseudomonadati</taxon>
        <taxon>Pseudomonadota</taxon>
        <taxon>Gammaproteobacteria</taxon>
        <taxon>Pseudomonadales</taxon>
        <taxon>Pseudomonadaceae</taxon>
        <taxon>Aquipseudomonas</taxon>
    </lineage>
</organism>
<dbReference type="Gene3D" id="2.60.40.10">
    <property type="entry name" value="Immunoglobulins"/>
    <property type="match status" value="1"/>
</dbReference>
<evidence type="ECO:0000259" key="2">
    <source>
        <dbReference type="Pfam" id="PF07705"/>
    </source>
</evidence>
<proteinExistence type="predicted"/>
<sequence>MQRTVIPLFLGLLLAGVAQAEDAYRPRNIMPGDLLTGIKSIEVKQTGALPVIRVQSDGTRYSSVEPGQQLVWQAISQVECRGVRKIERLIWWLNDNSQANPHSYYAYHKRLAQKDWITSKSKHNARSSSGSIALPVGAQLANAAVQACNAHLKAELGKGRELRQVLGQAQRLPASDKPMLGGVVFLQCAGLDELNAHAWQNVKVETLCEGYPFPPSAPKPQGLDLAAAFALEAPKVKVAPTPYSGSCPVTLKAEGTLKGNQGQKQVQYRWAHNGGLGPVYTTTLNTSGWRSVSTQLKDIGKAGMGNLKLAQPKPQAQQGGLPLKAHADNVHSGQVELRMLPAGEQDWSKAKRASAAYQVTCKEAPKPAPDQLSAPQPRPAQIDLSYAPGLTIGSTTGQWGGSLQVDASQAGRQREGRCELRLVYDVVNLGKAAAGAFVSRVREDQQLLHHAAIAGLGGSAQHRVSGLIYLGNGTHLLNLSVDDQQQVGESNESNNKARVTVEVRNCGQTQPGRAPLRAPVLPQ</sequence>
<name>A0A1N6UBN9_AQUAC</name>
<dbReference type="AlphaFoldDB" id="A0A1N6UBN9"/>
<feature type="domain" description="CARDB" evidence="2">
    <location>
        <begin position="405"/>
        <end position="497"/>
    </location>
</feature>